<dbReference type="InterPro" id="IPR029000">
    <property type="entry name" value="Cyclophilin-like_dom_sf"/>
</dbReference>
<dbReference type="RefSeq" id="WP_259057804.1">
    <property type="nucleotide sequence ID" value="NZ_JANUCT010000030.1"/>
</dbReference>
<dbReference type="AlphaFoldDB" id="A0AAE3HLT2"/>
<evidence type="ECO:0000259" key="1">
    <source>
        <dbReference type="Pfam" id="PF04126"/>
    </source>
</evidence>
<keyword evidence="3" id="KW-1185">Reference proteome</keyword>
<organism evidence="2 3">
    <name type="scientific">Methylohalomonas lacus</name>
    <dbReference type="NCBI Taxonomy" id="398773"/>
    <lineage>
        <taxon>Bacteria</taxon>
        <taxon>Pseudomonadati</taxon>
        <taxon>Pseudomonadota</taxon>
        <taxon>Gammaproteobacteria</taxon>
        <taxon>Methylohalomonadales</taxon>
        <taxon>Methylohalomonadaceae</taxon>
        <taxon>Methylohalomonas</taxon>
    </lineage>
</organism>
<proteinExistence type="predicted"/>
<dbReference type="InterPro" id="IPR025658">
    <property type="entry name" value="Cyclophilin_TM1367"/>
</dbReference>
<sequence length="129" mass="13497">MNEPIVIEIGNVRLTVEPADTATARAIAAALPHQASISTWGDEVYFPLALECELETDARAVVSAGELAYWPAGGVIAIGFGPTPLSQGDEIRLAAPVNIWGHALLEDVHALRDVPAGSAVRMGPASGFR</sequence>
<feature type="domain" description="Cyclophilin TM1367-like" evidence="1">
    <location>
        <begin position="5"/>
        <end position="122"/>
    </location>
</feature>
<evidence type="ECO:0000313" key="3">
    <source>
        <dbReference type="Proteomes" id="UP001204445"/>
    </source>
</evidence>
<name>A0AAE3HLT2_9GAMM</name>
<dbReference type="Gene3D" id="2.40.100.20">
    <property type="match status" value="1"/>
</dbReference>
<comment type="caution">
    <text evidence="2">The sequence shown here is derived from an EMBL/GenBank/DDBJ whole genome shotgun (WGS) entry which is preliminary data.</text>
</comment>
<accession>A0AAE3HLT2</accession>
<reference evidence="2" key="1">
    <citation type="submission" date="2022-08" db="EMBL/GenBank/DDBJ databases">
        <title>Genomic Encyclopedia of Type Strains, Phase III (KMG-III): the genomes of soil and plant-associated and newly described type strains.</title>
        <authorList>
            <person name="Whitman W."/>
        </authorList>
    </citation>
    <scope>NUCLEOTIDE SEQUENCE</scope>
    <source>
        <strain evidence="2">HMT 1</strain>
    </source>
</reference>
<gene>
    <name evidence="2" type="ORF">J2T55_002649</name>
</gene>
<evidence type="ECO:0000313" key="2">
    <source>
        <dbReference type="EMBL" id="MCS3904609.1"/>
    </source>
</evidence>
<dbReference type="EMBL" id="JANUCT010000030">
    <property type="protein sequence ID" value="MCS3904609.1"/>
    <property type="molecule type" value="Genomic_DNA"/>
</dbReference>
<protein>
    <recommendedName>
        <fullName evidence="1">Cyclophilin TM1367-like domain-containing protein</fullName>
    </recommendedName>
</protein>
<dbReference type="Pfam" id="PF04126">
    <property type="entry name" value="Cyclophil_like"/>
    <property type="match status" value="1"/>
</dbReference>
<dbReference type="Proteomes" id="UP001204445">
    <property type="component" value="Unassembled WGS sequence"/>
</dbReference>
<dbReference type="SUPFAM" id="SSF50891">
    <property type="entry name" value="Cyclophilin-like"/>
    <property type="match status" value="1"/>
</dbReference>